<accession>A0A3B1CFT9</accession>
<dbReference type="CDD" id="cd07984">
    <property type="entry name" value="LPLAT_LABLAT-like"/>
    <property type="match status" value="1"/>
</dbReference>
<evidence type="ECO:0000256" key="1">
    <source>
        <dbReference type="ARBA" id="ARBA00004533"/>
    </source>
</evidence>
<evidence type="ECO:0000256" key="5">
    <source>
        <dbReference type="ARBA" id="ARBA00023136"/>
    </source>
</evidence>
<dbReference type="AlphaFoldDB" id="A0A3B1CFT9"/>
<proteinExistence type="predicted"/>
<keyword evidence="4 7" id="KW-0808">Transferase</keyword>
<dbReference type="Pfam" id="PF03279">
    <property type="entry name" value="Lip_A_acyltrans"/>
    <property type="match status" value="1"/>
</dbReference>
<keyword evidence="2" id="KW-1003">Cell membrane</keyword>
<evidence type="ECO:0000256" key="4">
    <source>
        <dbReference type="ARBA" id="ARBA00022679"/>
    </source>
</evidence>
<keyword evidence="6 7" id="KW-0012">Acyltransferase</keyword>
<sequence>MKYSKRFIRNFLLLLLKLLGICTRLLPWRLGVHFGGVLGTLAFYLLKRERKRSHEGLKVAFGGEKSDRALRIIARANFCNLGKGLIEILNLHTLNKKQLENYISLEGEEYLKAATVSGKGVILITGHIGNWELMAAALSMRGYRLHVIAAPLYDPRIDELIIRLRADFNVETISRGSPSSSRKILSVLKSKEILGLLIDQDTRVDGVFVNFFNKKAHTPAGAAQLALRSGAETMMCFVTRLPGDRHRITIEKPMHLYRSGNKSQDIENNTAMFTARIEEHVKQYPEQWVWMHRRWRTKPEEISRDRETR</sequence>
<dbReference type="GO" id="GO:0005886">
    <property type="term" value="C:plasma membrane"/>
    <property type="evidence" value="ECO:0007669"/>
    <property type="project" value="UniProtKB-SubCell"/>
</dbReference>
<comment type="subcellular location">
    <subcellularLocation>
        <location evidence="1">Cell inner membrane</location>
    </subcellularLocation>
</comment>
<keyword evidence="5" id="KW-0472">Membrane</keyword>
<name>A0A3B1CFT9_9ZZZZ</name>
<dbReference type="GO" id="GO:0008913">
    <property type="term" value="F:Kdo2-lipid IVA acyltransferase activity"/>
    <property type="evidence" value="ECO:0007669"/>
    <property type="project" value="UniProtKB-EC"/>
</dbReference>
<dbReference type="InterPro" id="IPR004960">
    <property type="entry name" value="LipA_acyltrans"/>
</dbReference>
<dbReference type="GO" id="GO:1901137">
    <property type="term" value="P:carbohydrate derivative biosynthetic process"/>
    <property type="evidence" value="ECO:0007669"/>
    <property type="project" value="UniProtKB-ARBA"/>
</dbReference>
<dbReference type="EC" id="2.3.1.241" evidence="7"/>
<protein>
    <submittedName>
        <fullName evidence="7">Lipid A biosynthesis lauroyl acyltransferase</fullName>
        <ecNumber evidence="7">2.3.1.241</ecNumber>
    </submittedName>
</protein>
<evidence type="ECO:0000313" key="7">
    <source>
        <dbReference type="EMBL" id="VAX27082.1"/>
    </source>
</evidence>
<evidence type="ECO:0000256" key="6">
    <source>
        <dbReference type="ARBA" id="ARBA00023315"/>
    </source>
</evidence>
<dbReference type="PANTHER" id="PTHR30606:SF10">
    <property type="entry name" value="PHOSPHATIDYLINOSITOL MANNOSIDE ACYLTRANSFERASE"/>
    <property type="match status" value="1"/>
</dbReference>
<dbReference type="GO" id="GO:0008610">
    <property type="term" value="P:lipid biosynthetic process"/>
    <property type="evidence" value="ECO:0007669"/>
    <property type="project" value="UniProtKB-ARBA"/>
</dbReference>
<dbReference type="PIRSF" id="PIRSF026649">
    <property type="entry name" value="MsbB"/>
    <property type="match status" value="1"/>
</dbReference>
<keyword evidence="3" id="KW-0997">Cell inner membrane</keyword>
<organism evidence="7">
    <name type="scientific">hydrothermal vent metagenome</name>
    <dbReference type="NCBI Taxonomy" id="652676"/>
    <lineage>
        <taxon>unclassified sequences</taxon>
        <taxon>metagenomes</taxon>
        <taxon>ecological metagenomes</taxon>
    </lineage>
</organism>
<evidence type="ECO:0000256" key="3">
    <source>
        <dbReference type="ARBA" id="ARBA00022519"/>
    </source>
</evidence>
<reference evidence="7" key="1">
    <citation type="submission" date="2018-06" db="EMBL/GenBank/DDBJ databases">
        <authorList>
            <person name="Zhirakovskaya E."/>
        </authorList>
    </citation>
    <scope>NUCLEOTIDE SEQUENCE</scope>
</reference>
<evidence type="ECO:0000256" key="2">
    <source>
        <dbReference type="ARBA" id="ARBA00022475"/>
    </source>
</evidence>
<dbReference type="EMBL" id="UOGF01000022">
    <property type="protein sequence ID" value="VAX27082.1"/>
    <property type="molecule type" value="Genomic_DNA"/>
</dbReference>
<dbReference type="PANTHER" id="PTHR30606">
    <property type="entry name" value="LIPID A BIOSYNTHESIS LAUROYL ACYLTRANSFERASE"/>
    <property type="match status" value="1"/>
</dbReference>
<gene>
    <name evidence="7" type="ORF">MNBD_NITROSPIRAE01-1598</name>
</gene>